<feature type="compositionally biased region" description="Polar residues" evidence="2">
    <location>
        <begin position="513"/>
        <end position="528"/>
    </location>
</feature>
<protein>
    <submittedName>
        <fullName evidence="5">Uncharacterized protein</fullName>
    </submittedName>
</protein>
<feature type="compositionally biased region" description="Low complexity" evidence="2">
    <location>
        <begin position="976"/>
        <end position="987"/>
    </location>
</feature>
<evidence type="ECO:0000313" key="6">
    <source>
        <dbReference type="Proteomes" id="UP001497482"/>
    </source>
</evidence>
<dbReference type="SMART" id="SM00240">
    <property type="entry name" value="FHA"/>
    <property type="match status" value="1"/>
</dbReference>
<feature type="compositionally biased region" description="Basic and acidic residues" evidence="2">
    <location>
        <begin position="319"/>
        <end position="334"/>
    </location>
</feature>
<feature type="compositionally biased region" description="Polar residues" evidence="2">
    <location>
        <begin position="1054"/>
        <end position="1063"/>
    </location>
</feature>
<dbReference type="Pfam" id="PF00498">
    <property type="entry name" value="FHA"/>
    <property type="match status" value="1"/>
</dbReference>
<dbReference type="SMART" id="SM00155">
    <property type="entry name" value="PLDc"/>
    <property type="match status" value="2"/>
</dbReference>
<name>A0AAV2JG43_KNICA</name>
<feature type="compositionally biased region" description="Basic and acidic residues" evidence="2">
    <location>
        <begin position="1345"/>
        <end position="1354"/>
    </location>
</feature>
<dbReference type="InterPro" id="IPR001736">
    <property type="entry name" value="PLipase_D/transphosphatidylase"/>
</dbReference>
<dbReference type="Pfam" id="PF00614">
    <property type="entry name" value="PLDc"/>
    <property type="match status" value="1"/>
</dbReference>
<feature type="compositionally biased region" description="Polar residues" evidence="2">
    <location>
        <begin position="950"/>
        <end position="975"/>
    </location>
</feature>
<feature type="compositionally biased region" description="Low complexity" evidence="2">
    <location>
        <begin position="1135"/>
        <end position="1153"/>
    </location>
</feature>
<dbReference type="Proteomes" id="UP001497482">
    <property type="component" value="Chromosome 12"/>
</dbReference>
<sequence length="1978" mass="218754">MQDITKIRVASVVLNTENRDLTLASIPACVLSSLFCSTSVRKYVTVWAGEFRPTLQEEGDQALVHLPVHFLPVVRLLPAVKSARCWTLALALLGRKTKETFQKDEKALTRGSKMSVTSWFLVSSSGTRHRLPREMIFVGRDDCELMLQSRSVDKQHAVINYDPKTDEHTVKDLGSLNGTFVNDLRIPDQTYITLKLSDVIRFGYDILLSAHSPSFYFLLNIVVLGQHKVPEEALKHEKYTSQLQLSIKALEAKAKEKLLSPEKNKACVSKVKERVERKAHSFTAATEAPISKPTPLYGQPSWWGEDEDPASKKAPWGGKQREQDSPDAPKESSRYELNGSLSDSQAKSIFSYRREPSCFEIPTKELQHPAKKMEPEIHEVPTKDIPDLPESLPSTPTPPVVQSHASFTIEFDDCTPGKMKIKDHITKFSFRQQKKLPHTQTAAAPTEVMSAESKVADWLVQSNASMVRRKSQAEDLYSTISDPTVQKLRTNWDNGTHSDLGTPGANVDDLLQSDVQPASHVSQHQVHSPPQRYASPESEEPVSPEPPLVHGQTKTETKQSFIVEFYDDNQRKKRSQSFTNNTTAQPTSGLKAEAERSRKSPSPTGESALPTQRYTVPLKGSESPGPQRAGSLRRERTEERICTSFSSRSTSSVSTRPFSSVGRRSKLARDFTAEFLKQEKQSASAEGTMYSPRNVKTTLPIQNSPPSSIPGNQPQTSSPIHHPVPLNSTVTTVAHDNSEVKTTHCSRNEEEDSLSDAGTYTIEADVQDKELEEARSKIDQVFGVQTNQNEVEASTTDRPVIVKGNEQHRQSSSGQIQSPKWMSCWASLADSYTECPPTFQMEPSVGGIGHKTMLRQTQSVGPSGEMTEGPGVAVMRQESFTTERPSSVQLPHISSPESASHDTHSYLKQTEDVLAALEAKLQTATPSPVADSASAESDVDTSSSVSQQSNKTKPGQTSKKPSSTFHREQSSASITSQDSNVQSSVSSRRALHSDTFRKPSVLRHRVGNQGSIDLSDDHQSSSRHCSDQESNHTQVSRKYTAPLQKEPSKGRVSQALSRANSLSAPRATRASMLRRARLGESDNEGTETDKASQEAAKQQEPKKLSRWDMLAMPRKRANSMNAPSDTEASSGPQGTGRSTGTESTSSRRGSISGNKPTERPQKAPLNKTPVTRVRASSAKYTTSTASSRRRQKGSDYTSTSDEEYDSTQVTAKPKRSQPSSASHSPRSQPRPQPVVALRPASRNRDSEEENHEGEAYHNWSSHSAEIARLSQDLAKDLATLAREIHDVAGDGDSLNPGAESSAPVSAVRATEQIIGHIPETSSNPLRGAPAGPAEPVPPNHQQSIRKQDQSEEAHTNNQLDPVSQVICSIRENTEELGEKIKFLFQDKMEMWEEIETKIFADDDMTVVKTQNKEIASILLELRRVQLQLEVMNTVVKPSDQGKTSSTSSSSGVRPSRVVSSQDWRTSPSVSRRGGGPRPGDRKVQSFTSVPNQTHLYMRIKMPATPYGRLRDEDYSKKKPTSCVVLAVVLACLTALGILLAVAVLERPCSSENGEKVLPLDSSSDICSMELVESIPMYMVYNHSATFGVPLTEVWKGLLAMATEQLDVVSFYWTLTGGDIGVNSSSAFPGTFILTELEALPARNVSVRALISKQTVQTNSTDLKNLQEKGVQVREVDFRHFTHGVLHSKFWIVDRKHVFIGSANMDWRALTQVKELGVVIYNCSTLATDLEKIFNSYWEMGLPNSTLPDPWPSKYDTNINKERPLLLNARNISSQIYITGTPPLFCPVSRTLDLDAILSSISEAEHYIDVAVMEYFPTIRFDSPQKFWPVLDDAIKTAALDRSLKIRMLISCGRNSDPQMLPFLQSLAALDTPSLHINIKIKLFIVPVGNQTDIPFSRVNHNKYMVTDKVAYISTSNWSGDYFTSTGGVSLVISQHAPHPIWNRTLQSQLKAVFDRDWTSQFAVYLDDLGHHPDCALVT</sequence>
<feature type="region of interest" description="Disordered" evidence="2">
    <location>
        <begin position="1317"/>
        <end position="1358"/>
    </location>
</feature>
<dbReference type="GO" id="GO:0003824">
    <property type="term" value="F:catalytic activity"/>
    <property type="evidence" value="ECO:0007669"/>
    <property type="project" value="InterPro"/>
</dbReference>
<dbReference type="Pfam" id="PF13918">
    <property type="entry name" value="PLDc_3"/>
    <property type="match status" value="1"/>
</dbReference>
<feature type="domain" description="PLD phosphodiesterase" evidence="4">
    <location>
        <begin position="1895"/>
        <end position="1921"/>
    </location>
</feature>
<evidence type="ECO:0000259" key="4">
    <source>
        <dbReference type="PROSITE" id="PS50035"/>
    </source>
</evidence>
<dbReference type="InterPro" id="IPR050874">
    <property type="entry name" value="Diverse_PLD-related"/>
</dbReference>
<feature type="compositionally biased region" description="Low complexity" evidence="2">
    <location>
        <begin position="1174"/>
        <end position="1186"/>
    </location>
</feature>
<dbReference type="Pfam" id="PF15308">
    <property type="entry name" value="CEP170_C"/>
    <property type="match status" value="1"/>
</dbReference>
<feature type="compositionally biased region" description="Polar residues" evidence="2">
    <location>
        <begin position="694"/>
        <end position="719"/>
    </location>
</feature>
<feature type="region of interest" description="Disordered" evidence="2">
    <location>
        <begin position="881"/>
        <end position="904"/>
    </location>
</feature>
<dbReference type="PANTHER" id="PTHR10185:SF8">
    <property type="entry name" value="5'-3' EXONUCLEASE PLD4"/>
    <property type="match status" value="1"/>
</dbReference>
<feature type="region of interest" description="Disordered" evidence="2">
    <location>
        <begin position="678"/>
        <end position="726"/>
    </location>
</feature>
<feature type="compositionally biased region" description="Polar residues" evidence="2">
    <location>
        <begin position="600"/>
        <end position="614"/>
    </location>
</feature>
<evidence type="ECO:0000256" key="1">
    <source>
        <dbReference type="ARBA" id="ARBA00008664"/>
    </source>
</evidence>
<evidence type="ECO:0000259" key="3">
    <source>
        <dbReference type="PROSITE" id="PS50006"/>
    </source>
</evidence>
<keyword evidence="6" id="KW-1185">Reference proteome</keyword>
<feature type="region of interest" description="Disordered" evidence="2">
    <location>
        <begin position="1437"/>
        <end position="1486"/>
    </location>
</feature>
<feature type="compositionally biased region" description="Polar residues" evidence="2">
    <location>
        <begin position="1118"/>
        <end position="1132"/>
    </location>
</feature>
<feature type="compositionally biased region" description="Basic and acidic residues" evidence="2">
    <location>
        <begin position="1015"/>
        <end position="1030"/>
    </location>
</feature>
<feature type="region of interest" description="Disordered" evidence="2">
    <location>
        <begin position="925"/>
        <end position="1258"/>
    </location>
</feature>
<evidence type="ECO:0000313" key="5">
    <source>
        <dbReference type="EMBL" id="CAL1574987.1"/>
    </source>
</evidence>
<dbReference type="InterPro" id="IPR032803">
    <property type="entry name" value="PLDc_3"/>
</dbReference>
<accession>A0AAV2JG43</accession>
<feature type="compositionally biased region" description="Low complexity" evidence="2">
    <location>
        <begin position="926"/>
        <end position="949"/>
    </location>
</feature>
<dbReference type="PROSITE" id="PS50035">
    <property type="entry name" value="PLD"/>
    <property type="match status" value="2"/>
</dbReference>
<dbReference type="EMBL" id="OZ035834">
    <property type="protein sequence ID" value="CAL1574987.1"/>
    <property type="molecule type" value="Genomic_DNA"/>
</dbReference>
<feature type="region of interest" description="Disordered" evidence="2">
    <location>
        <begin position="280"/>
        <end position="340"/>
    </location>
</feature>
<feature type="domain" description="FHA" evidence="3">
    <location>
        <begin position="136"/>
        <end position="186"/>
    </location>
</feature>
<dbReference type="InterPro" id="IPR008984">
    <property type="entry name" value="SMAD_FHA_dom_sf"/>
</dbReference>
<dbReference type="SUPFAM" id="SSF56024">
    <property type="entry name" value="Phospholipase D/nuclease"/>
    <property type="match status" value="2"/>
</dbReference>
<dbReference type="PROSITE" id="PS50006">
    <property type="entry name" value="FHA_DOMAIN"/>
    <property type="match status" value="1"/>
</dbReference>
<dbReference type="SUPFAM" id="SSF49879">
    <property type="entry name" value="SMAD/FHA domain"/>
    <property type="match status" value="1"/>
</dbReference>
<dbReference type="InterPro" id="IPR029300">
    <property type="entry name" value="CEP170_C"/>
</dbReference>
<feature type="domain" description="PLD phosphodiesterase" evidence="4">
    <location>
        <begin position="1681"/>
        <end position="1708"/>
    </location>
</feature>
<gene>
    <name evidence="5" type="ORF">KC01_LOCUS6648</name>
</gene>
<comment type="similarity">
    <text evidence="1">Belongs to the phospholipase D family.</text>
</comment>
<dbReference type="PANTHER" id="PTHR10185">
    <property type="entry name" value="PHOSPHOLIPASE D - RELATED"/>
    <property type="match status" value="1"/>
</dbReference>
<feature type="region of interest" description="Disordered" evidence="2">
    <location>
        <begin position="467"/>
        <end position="665"/>
    </location>
</feature>
<feature type="compositionally biased region" description="Basic and acidic residues" evidence="2">
    <location>
        <begin position="632"/>
        <end position="641"/>
    </location>
</feature>
<feature type="compositionally biased region" description="Polar residues" evidence="2">
    <location>
        <begin position="576"/>
        <end position="588"/>
    </location>
</feature>
<feature type="compositionally biased region" description="Low complexity" evidence="2">
    <location>
        <begin position="1216"/>
        <end position="1229"/>
    </location>
</feature>
<feature type="compositionally biased region" description="Polar residues" evidence="2">
    <location>
        <begin position="478"/>
        <end position="499"/>
    </location>
</feature>
<dbReference type="Gene3D" id="2.60.200.20">
    <property type="match status" value="1"/>
</dbReference>
<organism evidence="5 6">
    <name type="scientific">Knipowitschia caucasica</name>
    <name type="common">Caucasian dwarf goby</name>
    <name type="synonym">Pomatoschistus caucasicus</name>
    <dbReference type="NCBI Taxonomy" id="637954"/>
    <lineage>
        <taxon>Eukaryota</taxon>
        <taxon>Metazoa</taxon>
        <taxon>Chordata</taxon>
        <taxon>Craniata</taxon>
        <taxon>Vertebrata</taxon>
        <taxon>Euteleostomi</taxon>
        <taxon>Actinopterygii</taxon>
        <taxon>Neopterygii</taxon>
        <taxon>Teleostei</taxon>
        <taxon>Neoteleostei</taxon>
        <taxon>Acanthomorphata</taxon>
        <taxon>Gobiaria</taxon>
        <taxon>Gobiiformes</taxon>
        <taxon>Gobioidei</taxon>
        <taxon>Gobiidae</taxon>
        <taxon>Gobiinae</taxon>
        <taxon>Knipowitschia</taxon>
    </lineage>
</organism>
<proteinExistence type="inferred from homology"/>
<feature type="compositionally biased region" description="Low complexity" evidence="2">
    <location>
        <begin position="1437"/>
        <end position="1471"/>
    </location>
</feature>
<feature type="compositionally biased region" description="Low complexity" evidence="2">
    <location>
        <begin position="644"/>
        <end position="661"/>
    </location>
</feature>
<dbReference type="Gene3D" id="3.30.870.10">
    <property type="entry name" value="Endonuclease Chain A"/>
    <property type="match status" value="2"/>
</dbReference>
<reference evidence="5 6" key="1">
    <citation type="submission" date="2024-04" db="EMBL/GenBank/DDBJ databases">
        <authorList>
            <person name="Waldvogel A.-M."/>
            <person name="Schoenle A."/>
        </authorList>
    </citation>
    <scope>NUCLEOTIDE SEQUENCE [LARGE SCALE GENOMIC DNA]</scope>
</reference>
<dbReference type="InterPro" id="IPR000253">
    <property type="entry name" value="FHA_dom"/>
</dbReference>
<evidence type="ECO:0000256" key="2">
    <source>
        <dbReference type="SAM" id="MobiDB-lite"/>
    </source>
</evidence>
<feature type="compositionally biased region" description="Basic and acidic residues" evidence="2">
    <location>
        <begin position="1087"/>
        <end position="1106"/>
    </location>
</feature>